<feature type="non-terminal residue" evidence="2">
    <location>
        <position position="67"/>
    </location>
</feature>
<name>A0ABW3E9B3_9ACTN</name>
<feature type="compositionally biased region" description="Basic residues" evidence="1">
    <location>
        <begin position="56"/>
        <end position="67"/>
    </location>
</feature>
<dbReference type="Proteomes" id="UP001597024">
    <property type="component" value="Unassembled WGS sequence"/>
</dbReference>
<dbReference type="EMBL" id="JBHTHX010003326">
    <property type="protein sequence ID" value="MFD0891606.1"/>
    <property type="molecule type" value="Genomic_DNA"/>
</dbReference>
<feature type="compositionally biased region" description="Basic and acidic residues" evidence="1">
    <location>
        <begin position="44"/>
        <end position="55"/>
    </location>
</feature>
<proteinExistence type="predicted"/>
<keyword evidence="3" id="KW-1185">Reference proteome</keyword>
<reference evidence="3" key="1">
    <citation type="journal article" date="2019" name="Int. J. Syst. Evol. Microbiol.">
        <title>The Global Catalogue of Microorganisms (GCM) 10K type strain sequencing project: providing services to taxonomists for standard genome sequencing and annotation.</title>
        <authorList>
            <consortium name="The Broad Institute Genomics Platform"/>
            <consortium name="The Broad Institute Genome Sequencing Center for Infectious Disease"/>
            <person name="Wu L."/>
            <person name="Ma J."/>
        </authorList>
    </citation>
    <scope>NUCLEOTIDE SEQUENCE [LARGE SCALE GENOMIC DNA]</scope>
    <source>
        <strain evidence="3">CCUG 62974</strain>
    </source>
</reference>
<protein>
    <submittedName>
        <fullName evidence="2">Uncharacterized protein</fullName>
    </submittedName>
</protein>
<accession>A0ABW3E9B3</accession>
<comment type="caution">
    <text evidence="2">The sequence shown here is derived from an EMBL/GenBank/DDBJ whole genome shotgun (WGS) entry which is preliminary data.</text>
</comment>
<evidence type="ECO:0000256" key="1">
    <source>
        <dbReference type="SAM" id="MobiDB-lite"/>
    </source>
</evidence>
<gene>
    <name evidence="2" type="ORF">ACFQ08_44255</name>
</gene>
<feature type="region of interest" description="Disordered" evidence="1">
    <location>
        <begin position="35"/>
        <end position="67"/>
    </location>
</feature>
<organism evidence="2 3">
    <name type="scientific">Streptosporangium algeriense</name>
    <dbReference type="NCBI Taxonomy" id="1682748"/>
    <lineage>
        <taxon>Bacteria</taxon>
        <taxon>Bacillati</taxon>
        <taxon>Actinomycetota</taxon>
        <taxon>Actinomycetes</taxon>
        <taxon>Streptosporangiales</taxon>
        <taxon>Streptosporangiaceae</taxon>
        <taxon>Streptosporangium</taxon>
    </lineage>
</organism>
<evidence type="ECO:0000313" key="3">
    <source>
        <dbReference type="Proteomes" id="UP001597024"/>
    </source>
</evidence>
<sequence length="67" mass="7455">MPAEAMGGWAAGAVPHEIRREMKRAAREVFRGMATAWHHGGPGPREHGAHAFGPHEHHHREHRERGG</sequence>
<evidence type="ECO:0000313" key="2">
    <source>
        <dbReference type="EMBL" id="MFD0891606.1"/>
    </source>
</evidence>